<dbReference type="PROSITE" id="PS50234">
    <property type="entry name" value="VWFA"/>
    <property type="match status" value="1"/>
</dbReference>
<organism evidence="4 5">
    <name type="scientific">Virgibacillus siamensis</name>
    <dbReference type="NCBI Taxonomy" id="480071"/>
    <lineage>
        <taxon>Bacteria</taxon>
        <taxon>Bacillati</taxon>
        <taxon>Bacillota</taxon>
        <taxon>Bacilli</taxon>
        <taxon>Bacillales</taxon>
        <taxon>Bacillaceae</taxon>
        <taxon>Virgibacillus</taxon>
    </lineage>
</organism>
<dbReference type="Pfam" id="PF13519">
    <property type="entry name" value="VWA_2"/>
    <property type="match status" value="1"/>
</dbReference>
<dbReference type="Gene3D" id="3.40.50.410">
    <property type="entry name" value="von Willebrand factor, type A domain"/>
    <property type="match status" value="1"/>
</dbReference>
<dbReference type="Gene3D" id="3.40.50.880">
    <property type="match status" value="2"/>
</dbReference>
<sequence length="942" mass="104270">MAFQVDNPLWFLVFIPMAVVIYLYWRSDTLLGGGRKIVLTALRTIIFTLIILALAGVQLRWPIQQVATVFVVDRSHSMADNEDRMLEQVNNAIDDKTSEDEAGIVSTGRKAAVEIPLSERADGIQDFQTEINRSYTNLASGLQLAGSLFSPDDKGRVVLMTDGNENMNDAVRQASYLNRRGYVVDVVPFSSVYKDDVAISSFDVPENIYLGEQAAISLKIDSTVDTTGQVRITMDGEPIIDQTVDLNKGTNQLSFHPLISTDGFHTFNAEIVSDDDQVIENNQLSAFAETKGLPRVLIVEGKNGAAANLEKALDASAVQVETIQPELLPGQLSSYLTYDSIIFSNVSAHMATKKQMEVIERAVKDFGVGFVMTGGDQSFGVGGYFKTPIERLLPVNMDLKGKKELPSLGLYIVLDKSGSMMGNKIAMAREAAARSVELLREKDTLGVMAFDSTPWQVVELGPIKDKEEVLKKIRSITASGGTDIFTPLSQAYSQIEPLELKRKHIILLTDGQSATSLNYRQMIKEASENGITLSTVAIGMGADGPLLEEMAQLGGGRFYQVQNNSNIPTILSRETALVTRTYIEDDPFYPKLAGGFGLGAYFENGVPKMNAYIATTPKNRAQQILTSDKGDPVLARWQYGLGKTVAWTSDLSGKWAGDWPKWKNWAPLWNDIVTWTFPQYEKQSYLVSKKIEGNQVTLDITAADNKPADLNVNLVSETGEKVDFNVQPKAPGKYQGTFKANESGVYFLQITERQNEKVVGSFKTGIVVPYSQEYTFTPTNENKIKKIAEAGGGQVLENPDNVFSPEGMPPHYNRQHLFYLLLAMALVLFMIDVAVRRFRINFAFLNKISFKNKQNKKSDGTEKRSAQLSQLKQASTKKANFQPKQKKRGTGHRPNSIKSSSSKEKTKRPESAKKSANSQSGGDESREERLARLLDAKKRRPK</sequence>
<feature type="compositionally biased region" description="Basic and acidic residues" evidence="1">
    <location>
        <begin position="923"/>
        <end position="936"/>
    </location>
</feature>
<dbReference type="RefSeq" id="WP_343816270.1">
    <property type="nucleotide sequence ID" value="NZ_BAAADS010000025.1"/>
</dbReference>
<keyword evidence="2" id="KW-0472">Membrane</keyword>
<reference evidence="4 5" key="1">
    <citation type="journal article" date="2019" name="Int. J. Syst. Evol. Microbiol.">
        <title>The Global Catalogue of Microorganisms (GCM) 10K type strain sequencing project: providing services to taxonomists for standard genome sequencing and annotation.</title>
        <authorList>
            <consortium name="The Broad Institute Genomics Platform"/>
            <consortium name="The Broad Institute Genome Sequencing Center for Infectious Disease"/>
            <person name="Wu L."/>
            <person name="Ma J."/>
        </authorList>
    </citation>
    <scope>NUCLEOTIDE SEQUENCE [LARGE SCALE GENOMIC DNA]</scope>
    <source>
        <strain evidence="4 5">JCM 15395</strain>
    </source>
</reference>
<dbReference type="SUPFAM" id="SSF53300">
    <property type="entry name" value="vWA-like"/>
    <property type="match status" value="2"/>
</dbReference>
<feature type="domain" description="VWFA" evidence="3">
    <location>
        <begin position="409"/>
        <end position="574"/>
    </location>
</feature>
<dbReference type="PANTHER" id="PTHR37947:SF2">
    <property type="entry name" value="VON WILLEBRAND FACTOR TYPE A"/>
    <property type="match status" value="1"/>
</dbReference>
<accession>A0ABN1GNI6</accession>
<dbReference type="InterPro" id="IPR010768">
    <property type="entry name" value="GATase1-like"/>
</dbReference>
<keyword evidence="2" id="KW-0812">Transmembrane</keyword>
<dbReference type="InterPro" id="IPR036465">
    <property type="entry name" value="vWFA_dom_sf"/>
</dbReference>
<dbReference type="Proteomes" id="UP001500866">
    <property type="component" value="Unassembled WGS sequence"/>
</dbReference>
<proteinExistence type="predicted"/>
<dbReference type="CDD" id="cd00198">
    <property type="entry name" value="vWFA"/>
    <property type="match status" value="1"/>
</dbReference>
<dbReference type="Pfam" id="PF07090">
    <property type="entry name" value="GATase1_like"/>
    <property type="match status" value="1"/>
</dbReference>
<keyword evidence="2" id="KW-1133">Transmembrane helix</keyword>
<name>A0ABN1GNI6_9BACI</name>
<feature type="transmembrane region" description="Helical" evidence="2">
    <location>
        <begin position="37"/>
        <end position="57"/>
    </location>
</feature>
<evidence type="ECO:0000313" key="4">
    <source>
        <dbReference type="EMBL" id="GAA0615204.1"/>
    </source>
</evidence>
<dbReference type="SUPFAM" id="SSF52317">
    <property type="entry name" value="Class I glutamine amidotransferase-like"/>
    <property type="match status" value="1"/>
</dbReference>
<dbReference type="PANTHER" id="PTHR37947">
    <property type="entry name" value="BLL2462 PROTEIN"/>
    <property type="match status" value="1"/>
</dbReference>
<feature type="compositionally biased region" description="Basic and acidic residues" evidence="1">
    <location>
        <begin position="856"/>
        <end position="865"/>
    </location>
</feature>
<dbReference type="Pfam" id="PF00092">
    <property type="entry name" value="VWA"/>
    <property type="match status" value="1"/>
</dbReference>
<feature type="compositionally biased region" description="Polar residues" evidence="1">
    <location>
        <begin position="866"/>
        <end position="883"/>
    </location>
</feature>
<dbReference type="SMART" id="SM00327">
    <property type="entry name" value="VWA"/>
    <property type="match status" value="2"/>
</dbReference>
<dbReference type="InterPro" id="IPR002035">
    <property type="entry name" value="VWF_A"/>
</dbReference>
<dbReference type="EMBL" id="BAAADS010000025">
    <property type="protein sequence ID" value="GAA0615204.1"/>
    <property type="molecule type" value="Genomic_DNA"/>
</dbReference>
<dbReference type="InterPro" id="IPR013783">
    <property type="entry name" value="Ig-like_fold"/>
</dbReference>
<dbReference type="Gene3D" id="2.60.40.10">
    <property type="entry name" value="Immunoglobulins"/>
    <property type="match status" value="1"/>
</dbReference>
<protein>
    <submittedName>
        <fullName evidence="4">VWA domain-containing protein</fullName>
    </submittedName>
</protein>
<feature type="transmembrane region" description="Helical" evidence="2">
    <location>
        <begin position="817"/>
        <end position="835"/>
    </location>
</feature>
<evidence type="ECO:0000259" key="3">
    <source>
        <dbReference type="PROSITE" id="PS50234"/>
    </source>
</evidence>
<evidence type="ECO:0000256" key="1">
    <source>
        <dbReference type="SAM" id="MobiDB-lite"/>
    </source>
</evidence>
<keyword evidence="5" id="KW-1185">Reference proteome</keyword>
<feature type="region of interest" description="Disordered" evidence="1">
    <location>
        <begin position="853"/>
        <end position="942"/>
    </location>
</feature>
<dbReference type="InterPro" id="IPR029062">
    <property type="entry name" value="Class_I_gatase-like"/>
</dbReference>
<comment type="caution">
    <text evidence="4">The sequence shown here is derived from an EMBL/GenBank/DDBJ whole genome shotgun (WGS) entry which is preliminary data.</text>
</comment>
<evidence type="ECO:0000313" key="5">
    <source>
        <dbReference type="Proteomes" id="UP001500866"/>
    </source>
</evidence>
<feature type="compositionally biased region" description="Basic and acidic residues" evidence="1">
    <location>
        <begin position="901"/>
        <end position="913"/>
    </location>
</feature>
<evidence type="ECO:0000256" key="2">
    <source>
        <dbReference type="SAM" id="Phobius"/>
    </source>
</evidence>
<feature type="transmembrane region" description="Helical" evidence="2">
    <location>
        <begin position="7"/>
        <end position="25"/>
    </location>
</feature>
<gene>
    <name evidence="4" type="ORF">GCM10009001_35640</name>
</gene>